<protein>
    <submittedName>
        <fullName evidence="2">Uncharacterized protein</fullName>
    </submittedName>
</protein>
<dbReference type="RefSeq" id="WP_184565920.1">
    <property type="nucleotide sequence ID" value="NZ_JACIEI010000007.1"/>
</dbReference>
<keyword evidence="3" id="KW-1185">Reference proteome</keyword>
<gene>
    <name evidence="2" type="ORF">GGR95_002326</name>
</gene>
<sequence length="521" mass="55817">MRRFITPVVLSFLLSSPALSQQAQNQPSIWSLFTFERLGNAVFSQLMMSARAFADIRYQAVQADLMSGQMGIVGLEVIPNLPGVAAGACVIRAQRATLRGAPLDQVDQMRVKVSLDNAVVDFDCLPAEARPMVGMVGITDIMIDRLDLMVDYNMPQGSATIEFEAGVNGLVRVIGDVDLDYISYRMDFETEESDPSAQLRSARLQIEDMGLAAQAERILPPEMREPATASAMVEQNLAAMLGGGAPLGPVQQQLVTDAGKVAATLAQGGTRIVLETNIQDAPLTVNEASLSDPTALITALAPRISNTPMALLSNIPRDILIAATKGKLADEDRLPVGRALITGIGAPRDRDLAAQILAPLSKEGNAEAGLLLAEAFQDINPDLAYRDALTAVATGRADGLALLDRLEDSLIFDVVMDIQSGAVPDALRAPDRFTTLAQMRSAARAHTTGLGAPRSYETAYFWASMAAAGGDSAAAALRDDLDERMRLRGLAEPWAVRTAKIERDVLLGWIKSDLAQKLQQQ</sequence>
<proteinExistence type="predicted"/>
<evidence type="ECO:0000313" key="2">
    <source>
        <dbReference type="EMBL" id="MBB3994678.1"/>
    </source>
</evidence>
<dbReference type="EMBL" id="JACIEI010000007">
    <property type="protein sequence ID" value="MBB3994678.1"/>
    <property type="molecule type" value="Genomic_DNA"/>
</dbReference>
<organism evidence="2 3">
    <name type="scientific">Sulfitobacter undariae</name>
    <dbReference type="NCBI Taxonomy" id="1563671"/>
    <lineage>
        <taxon>Bacteria</taxon>
        <taxon>Pseudomonadati</taxon>
        <taxon>Pseudomonadota</taxon>
        <taxon>Alphaproteobacteria</taxon>
        <taxon>Rhodobacterales</taxon>
        <taxon>Roseobacteraceae</taxon>
        <taxon>Sulfitobacter</taxon>
    </lineage>
</organism>
<dbReference type="Gene3D" id="1.25.40.10">
    <property type="entry name" value="Tetratricopeptide repeat domain"/>
    <property type="match status" value="1"/>
</dbReference>
<evidence type="ECO:0000256" key="1">
    <source>
        <dbReference type="SAM" id="SignalP"/>
    </source>
</evidence>
<feature type="chain" id="PRO_5031529369" evidence="1">
    <location>
        <begin position="21"/>
        <end position="521"/>
    </location>
</feature>
<dbReference type="InterPro" id="IPR011990">
    <property type="entry name" value="TPR-like_helical_dom_sf"/>
</dbReference>
<reference evidence="2 3" key="1">
    <citation type="submission" date="2020-08" db="EMBL/GenBank/DDBJ databases">
        <title>Genomic Encyclopedia of Type Strains, Phase IV (KMG-IV): sequencing the most valuable type-strain genomes for metagenomic binning, comparative biology and taxonomic classification.</title>
        <authorList>
            <person name="Goeker M."/>
        </authorList>
    </citation>
    <scope>NUCLEOTIDE SEQUENCE [LARGE SCALE GENOMIC DNA]</scope>
    <source>
        <strain evidence="2 3">DSM 102234</strain>
    </source>
</reference>
<comment type="caution">
    <text evidence="2">The sequence shown here is derived from an EMBL/GenBank/DDBJ whole genome shotgun (WGS) entry which is preliminary data.</text>
</comment>
<accession>A0A7W6EAK2</accession>
<evidence type="ECO:0000313" key="3">
    <source>
        <dbReference type="Proteomes" id="UP000530268"/>
    </source>
</evidence>
<feature type="signal peptide" evidence="1">
    <location>
        <begin position="1"/>
        <end position="20"/>
    </location>
</feature>
<keyword evidence="1" id="KW-0732">Signal</keyword>
<dbReference type="AlphaFoldDB" id="A0A7W6EAK2"/>
<name>A0A7W6EAK2_9RHOB</name>
<dbReference type="Proteomes" id="UP000530268">
    <property type="component" value="Unassembled WGS sequence"/>
</dbReference>